<feature type="domain" description="Heterokaryon incompatibility" evidence="2">
    <location>
        <begin position="85"/>
        <end position="158"/>
    </location>
</feature>
<name>A0A1M2VJS9_TRAPU</name>
<feature type="domain" description="DUF8212" evidence="3">
    <location>
        <begin position="274"/>
        <end position="466"/>
    </location>
</feature>
<evidence type="ECO:0000259" key="2">
    <source>
        <dbReference type="Pfam" id="PF06985"/>
    </source>
</evidence>
<evidence type="ECO:0000313" key="5">
    <source>
        <dbReference type="Proteomes" id="UP000184267"/>
    </source>
</evidence>
<feature type="compositionally biased region" description="Basic and acidic residues" evidence="1">
    <location>
        <begin position="825"/>
        <end position="840"/>
    </location>
</feature>
<dbReference type="Pfam" id="PF06985">
    <property type="entry name" value="HET"/>
    <property type="match status" value="1"/>
</dbReference>
<dbReference type="PANTHER" id="PTHR10622">
    <property type="entry name" value="HET DOMAIN-CONTAINING PROTEIN"/>
    <property type="match status" value="1"/>
</dbReference>
<gene>
    <name evidence="4" type="ORF">TRAPUB_1317</name>
</gene>
<dbReference type="InterPro" id="IPR058525">
    <property type="entry name" value="DUF8212"/>
</dbReference>
<protein>
    <submittedName>
        <fullName evidence="4">Vegetative incompatibility protein HET-E-1</fullName>
    </submittedName>
</protein>
<proteinExistence type="predicted"/>
<evidence type="ECO:0000259" key="3">
    <source>
        <dbReference type="Pfam" id="PF26640"/>
    </source>
</evidence>
<dbReference type="InterPro" id="IPR010730">
    <property type="entry name" value="HET"/>
</dbReference>
<dbReference type="OrthoDB" id="2742418at2759"/>
<keyword evidence="5" id="KW-1185">Reference proteome</keyword>
<dbReference type="Proteomes" id="UP000184267">
    <property type="component" value="Unassembled WGS sequence"/>
</dbReference>
<dbReference type="Pfam" id="PF26640">
    <property type="entry name" value="DUF8212"/>
    <property type="match status" value="1"/>
</dbReference>
<reference evidence="4 5" key="1">
    <citation type="submission" date="2016-10" db="EMBL/GenBank/DDBJ databases">
        <title>Genome sequence of the basidiomycete white-rot fungus Trametes pubescens.</title>
        <authorList>
            <person name="Makela M.R."/>
            <person name="Granchi Z."/>
            <person name="Peng M."/>
            <person name="De Vries R.P."/>
            <person name="Grigoriev I."/>
            <person name="Riley R."/>
            <person name="Hilden K."/>
        </authorList>
    </citation>
    <scope>NUCLEOTIDE SEQUENCE [LARGE SCALE GENOMIC DNA]</scope>
    <source>
        <strain evidence="4 5">FBCC735</strain>
    </source>
</reference>
<sequence>MPRFLDTSTGEFEWHNDPRHVAYAILSHTWRSPEDGGEQSYDEVRALQVAVAEEVRKEQVVVMHELQTLASLQPSVVASTRVSHSLSKGSTRSSILSHPKLSHKVKGICKVAREAGFRLVWNDACCIDKSSSAELSEAINSMYNWFRLSDMCYVYLQDIPDGDRPQAAQSHFRKSRWHTRGWTLQELIAPECVEFLTQTWQFLGTKLGLASTLEEITGVDVNILTGRATLNSASVARRMSWAAKRETTRIEDQAYSLMGIFGVHMPPIYGEGNNAFLRLQEEIIRTIPDQTIFAWGRSCILRSLNICQDPRDYCLDNPCLLASSPSAFEHCRNITAVRPSHLASRLHLKGREDVPPLHCIITPQGIRVQLLCVNLATIPQVTKAFWAANNQNPCTDCAGRGKADVLAFLQCKDVDDSLIALPLCWPRAVQNGNQYGLFIGTHIQCTKRSHQPFHTVRLSKAALEEALAHVGPVSIEVSLLRRHSAPPVPKSRIYPSVRKDRTGSIDLWPGDAPHGVVFHIAPRSIESLATLGFVPSALQVTRSEREIVLGTTLSHGAADRVLQDGECQLTIQLRLVFRQPKSEHLWFLTLWDTEVHISATPVSIIKVRSGASSVTRPVCPSRLISPISPLHGVADEPLRVAGAAGSTSAEFDSQSASRSLLVRAEFIIPADTLSAADGDLQTVRLLRVSMERPRENLAARDTKSIWLTIELSETYRHAQRVATKDSASLPSESMTGNTYIGSDAILSPIGPPIMCWPLHSGATVSLLSRTASEESRPTNAKSLMQTAPVHLELSAYPTSPKVGLDSPWNLLTGASVESITSNKRPRQEGVDKDTLEDGRAKRVHIGVPLAD</sequence>
<evidence type="ECO:0000256" key="1">
    <source>
        <dbReference type="SAM" id="MobiDB-lite"/>
    </source>
</evidence>
<organism evidence="4 5">
    <name type="scientific">Trametes pubescens</name>
    <name type="common">White-rot fungus</name>
    <dbReference type="NCBI Taxonomy" id="154538"/>
    <lineage>
        <taxon>Eukaryota</taxon>
        <taxon>Fungi</taxon>
        <taxon>Dikarya</taxon>
        <taxon>Basidiomycota</taxon>
        <taxon>Agaricomycotina</taxon>
        <taxon>Agaricomycetes</taxon>
        <taxon>Polyporales</taxon>
        <taxon>Polyporaceae</taxon>
        <taxon>Trametes</taxon>
    </lineage>
</organism>
<feature type="region of interest" description="Disordered" evidence="1">
    <location>
        <begin position="819"/>
        <end position="851"/>
    </location>
</feature>
<evidence type="ECO:0000313" key="4">
    <source>
        <dbReference type="EMBL" id="OJT07802.1"/>
    </source>
</evidence>
<dbReference type="STRING" id="154538.A0A1M2VJS9"/>
<dbReference type="EMBL" id="MNAD01001120">
    <property type="protein sequence ID" value="OJT07802.1"/>
    <property type="molecule type" value="Genomic_DNA"/>
</dbReference>
<accession>A0A1M2VJS9</accession>
<comment type="caution">
    <text evidence="4">The sequence shown here is derived from an EMBL/GenBank/DDBJ whole genome shotgun (WGS) entry which is preliminary data.</text>
</comment>
<dbReference type="AlphaFoldDB" id="A0A1M2VJS9"/>
<dbReference type="PANTHER" id="PTHR10622:SF10">
    <property type="entry name" value="HET DOMAIN-CONTAINING PROTEIN"/>
    <property type="match status" value="1"/>
</dbReference>